<reference evidence="1" key="1">
    <citation type="submission" date="2025-08" db="UniProtKB">
        <authorList>
            <consortium name="Ensembl"/>
        </authorList>
    </citation>
    <scope>IDENTIFICATION</scope>
</reference>
<organism evidence="1 2">
    <name type="scientific">Chelonoidis abingdonii</name>
    <name type="common">Abingdon island giant tortoise</name>
    <name type="synonym">Testudo abingdonii</name>
    <dbReference type="NCBI Taxonomy" id="106734"/>
    <lineage>
        <taxon>Eukaryota</taxon>
        <taxon>Metazoa</taxon>
        <taxon>Chordata</taxon>
        <taxon>Craniata</taxon>
        <taxon>Vertebrata</taxon>
        <taxon>Euteleostomi</taxon>
        <taxon>Archelosauria</taxon>
        <taxon>Testudinata</taxon>
        <taxon>Testudines</taxon>
        <taxon>Cryptodira</taxon>
        <taxon>Durocryptodira</taxon>
        <taxon>Testudinoidea</taxon>
        <taxon>Testudinidae</taxon>
        <taxon>Chelonoidis</taxon>
    </lineage>
</organism>
<sequence length="82" mass="9342">PLTLSVLILVQKKNLPIEHENIKGPPAHVRVPASCQDVATQDLWTHVLDPWSLTNILTETHIMLMFEIILTKIMQLSLKCFD</sequence>
<evidence type="ECO:0000313" key="2">
    <source>
        <dbReference type="Proteomes" id="UP000694404"/>
    </source>
</evidence>
<name>A0A8C0GVN4_CHEAB</name>
<reference evidence="1" key="2">
    <citation type="submission" date="2025-09" db="UniProtKB">
        <authorList>
            <consortium name="Ensembl"/>
        </authorList>
    </citation>
    <scope>IDENTIFICATION</scope>
</reference>
<proteinExistence type="predicted"/>
<evidence type="ECO:0000313" key="1">
    <source>
        <dbReference type="Ensembl" id="ENSCABP00000014953.1"/>
    </source>
</evidence>
<dbReference type="Ensembl" id="ENSCABT00000016380.1">
    <property type="protein sequence ID" value="ENSCABP00000014953.1"/>
    <property type="gene ID" value="ENSCABG00000011169.1"/>
</dbReference>
<keyword evidence="2" id="KW-1185">Reference proteome</keyword>
<accession>A0A8C0GVN4</accession>
<protein>
    <submittedName>
        <fullName evidence="1">Uncharacterized protein</fullName>
    </submittedName>
</protein>
<dbReference type="Proteomes" id="UP000694404">
    <property type="component" value="Unplaced"/>
</dbReference>
<dbReference type="AlphaFoldDB" id="A0A8C0GVN4"/>